<evidence type="ECO:0000313" key="8">
    <source>
        <dbReference type="EnsemblMetazoa" id="CLYHEMP025823.1"/>
    </source>
</evidence>
<dbReference type="GO" id="GO:0005576">
    <property type="term" value="C:extracellular region"/>
    <property type="evidence" value="ECO:0007669"/>
    <property type="project" value="InterPro"/>
</dbReference>
<dbReference type="InterPro" id="IPR002557">
    <property type="entry name" value="Chitin-bd_dom"/>
</dbReference>
<keyword evidence="4" id="KW-1015">Disulfide bond</keyword>
<dbReference type="InterPro" id="IPR036508">
    <property type="entry name" value="Chitin-bd_dom_sf"/>
</dbReference>
<dbReference type="SMART" id="SM00494">
    <property type="entry name" value="ChtBD2"/>
    <property type="match status" value="2"/>
</dbReference>
<accession>A0A7M6DS03</accession>
<dbReference type="SUPFAM" id="SSF57625">
    <property type="entry name" value="Invertebrate chitin-binding proteins"/>
    <property type="match status" value="2"/>
</dbReference>
<organism evidence="8 9">
    <name type="scientific">Clytia hemisphaerica</name>
    <dbReference type="NCBI Taxonomy" id="252671"/>
    <lineage>
        <taxon>Eukaryota</taxon>
        <taxon>Metazoa</taxon>
        <taxon>Cnidaria</taxon>
        <taxon>Hydrozoa</taxon>
        <taxon>Hydroidolina</taxon>
        <taxon>Leptothecata</taxon>
        <taxon>Obeliida</taxon>
        <taxon>Clytiidae</taxon>
        <taxon>Clytia</taxon>
    </lineage>
</organism>
<keyword evidence="5" id="KW-0325">Glycoprotein</keyword>
<dbReference type="PANTHER" id="PTHR23301">
    <property type="entry name" value="CHITIN BINDING PERITROPHIN-A"/>
    <property type="match status" value="1"/>
</dbReference>
<keyword evidence="1" id="KW-0147">Chitin-binding</keyword>
<evidence type="ECO:0000256" key="5">
    <source>
        <dbReference type="ARBA" id="ARBA00023180"/>
    </source>
</evidence>
<feature type="chain" id="PRO_5029878555" description="Chitin-binding type-2 domain-containing protein" evidence="6">
    <location>
        <begin position="25"/>
        <end position="184"/>
    </location>
</feature>
<evidence type="ECO:0000256" key="2">
    <source>
        <dbReference type="ARBA" id="ARBA00022729"/>
    </source>
</evidence>
<keyword evidence="9" id="KW-1185">Reference proteome</keyword>
<dbReference type="EnsemblMetazoa" id="CLYHEMT025823.1">
    <property type="protein sequence ID" value="CLYHEMP025823.1"/>
    <property type="gene ID" value="CLYHEMG025823"/>
</dbReference>
<dbReference type="PANTHER" id="PTHR23301:SF0">
    <property type="entry name" value="CHITIN-BINDING TYPE-2 DOMAIN-CONTAINING PROTEIN-RELATED"/>
    <property type="match status" value="1"/>
</dbReference>
<keyword evidence="2 6" id="KW-0732">Signal</keyword>
<dbReference type="InterPro" id="IPR051940">
    <property type="entry name" value="Chitin_bind-dev_reg"/>
</dbReference>
<keyword evidence="3" id="KW-0677">Repeat</keyword>
<evidence type="ECO:0000256" key="6">
    <source>
        <dbReference type="SAM" id="SignalP"/>
    </source>
</evidence>
<dbReference type="Pfam" id="PF01607">
    <property type="entry name" value="CBM_14"/>
    <property type="match status" value="1"/>
</dbReference>
<dbReference type="AlphaFoldDB" id="A0A7M6DS03"/>
<proteinExistence type="predicted"/>
<dbReference type="OrthoDB" id="6020543at2759"/>
<feature type="signal peptide" evidence="6">
    <location>
        <begin position="1"/>
        <end position="24"/>
    </location>
</feature>
<evidence type="ECO:0000259" key="7">
    <source>
        <dbReference type="SMART" id="SM00494"/>
    </source>
</evidence>
<evidence type="ECO:0000256" key="3">
    <source>
        <dbReference type="ARBA" id="ARBA00022737"/>
    </source>
</evidence>
<evidence type="ECO:0000256" key="1">
    <source>
        <dbReference type="ARBA" id="ARBA00022669"/>
    </source>
</evidence>
<sequence length="184" mass="20507">MENLQHNTKLFVCLVTMTTITALAIHEDATRNSPPPTVACPNTLCQNKPNGNYQHPSNKNYFIQCSNGVPYCQACWPLTLKFSEKCNQCLYSANDECANTLPFAHSPALTSISTRTTPDCPDQCNMRGPEFSGNLANPFNPRRYIGCWLGVTVACLPCPGKLEFNERKNRCLHGGFYEQEPVNL</sequence>
<feature type="domain" description="Chitin-binding type-2" evidence="7">
    <location>
        <begin position="118"/>
        <end position="178"/>
    </location>
</feature>
<evidence type="ECO:0000313" key="9">
    <source>
        <dbReference type="Proteomes" id="UP000594262"/>
    </source>
</evidence>
<name>A0A7M6DS03_9CNID</name>
<evidence type="ECO:0000256" key="4">
    <source>
        <dbReference type="ARBA" id="ARBA00023157"/>
    </source>
</evidence>
<reference evidence="8" key="1">
    <citation type="submission" date="2021-01" db="UniProtKB">
        <authorList>
            <consortium name="EnsemblMetazoa"/>
        </authorList>
    </citation>
    <scope>IDENTIFICATION</scope>
</reference>
<dbReference type="GO" id="GO:0008061">
    <property type="term" value="F:chitin binding"/>
    <property type="evidence" value="ECO:0007669"/>
    <property type="project" value="UniProtKB-KW"/>
</dbReference>
<feature type="domain" description="Chitin-binding type-2" evidence="7">
    <location>
        <begin position="43"/>
        <end position="99"/>
    </location>
</feature>
<protein>
    <recommendedName>
        <fullName evidence="7">Chitin-binding type-2 domain-containing protein</fullName>
    </recommendedName>
</protein>
<dbReference type="Gene3D" id="3.20.20.80">
    <property type="entry name" value="Glycosidases"/>
    <property type="match status" value="1"/>
</dbReference>
<dbReference type="Proteomes" id="UP000594262">
    <property type="component" value="Unplaced"/>
</dbReference>